<feature type="domain" description="Bacterial surface antigen (D15)" evidence="5">
    <location>
        <begin position="246"/>
        <end position="384"/>
    </location>
</feature>
<dbReference type="Gene3D" id="2.40.160.50">
    <property type="entry name" value="membrane protein fhac: a member of the omp85/tpsb transporter family"/>
    <property type="match status" value="1"/>
</dbReference>
<keyword evidence="7" id="KW-1185">Reference proteome</keyword>
<sequence>MRNMHPDKSTQKLATRNPRVSRKLRLLSPLLLAIATLAHGADDTFRSRFFDPEDGQFDLSEMLLHHKGVLPVPTIITEPAIGYGFGLGLLYFTSAAAKADEKKAMGTDSAAGADTGEADDTADSQPDKMKPPNITGVAGMYTNTDSWAAGLLHFHTWDDDHIRYLGVLGKIDLHLNYYGPRENANAYQLSGLGTVQQLLFRLGDSPWYVGPRYTFFNATSRFDGAVPDTIRNFERTLNVGKGGIVVDYDTRDNIFYPRSGTYAELEAEIARGALGSDRSFEMEALRGYHWIPFSSKWVLGLRADTGFSQGDIPFFAQPYVKLRGVSQAKFQDSNQLTAELELRYYLTPRWSVLGFGGVGRAYGNLHSFSDAPTAFGVGTGFRYLIARKLGLTMGIDIAHGPGQNAFYIQVGSAWR</sequence>
<dbReference type="AlphaFoldDB" id="A0A6J5FUK3"/>
<keyword evidence="4" id="KW-0732">Signal</keyword>
<proteinExistence type="predicted"/>
<dbReference type="Pfam" id="PF01103">
    <property type="entry name" value="Omp85"/>
    <property type="match status" value="1"/>
</dbReference>
<dbReference type="InterPro" id="IPR000184">
    <property type="entry name" value="Bac_surfAg_D15"/>
</dbReference>
<feature type="signal peptide" evidence="4">
    <location>
        <begin position="1"/>
        <end position="40"/>
    </location>
</feature>
<dbReference type="EMBL" id="CADIKL010000010">
    <property type="protein sequence ID" value="CAB3787745.1"/>
    <property type="molecule type" value="Genomic_DNA"/>
</dbReference>
<evidence type="ECO:0000259" key="5">
    <source>
        <dbReference type="Pfam" id="PF01103"/>
    </source>
</evidence>
<name>A0A6J5FUK3_9BURK</name>
<protein>
    <recommendedName>
        <fullName evidence="5">Bacterial surface antigen (D15) domain-containing protein</fullName>
    </recommendedName>
</protein>
<dbReference type="GO" id="GO:0019867">
    <property type="term" value="C:outer membrane"/>
    <property type="evidence" value="ECO:0007669"/>
    <property type="project" value="InterPro"/>
</dbReference>
<evidence type="ECO:0000256" key="3">
    <source>
        <dbReference type="SAM" id="MobiDB-lite"/>
    </source>
</evidence>
<feature type="chain" id="PRO_5026881218" description="Bacterial surface antigen (D15) domain-containing protein" evidence="4">
    <location>
        <begin position="41"/>
        <end position="415"/>
    </location>
</feature>
<feature type="region of interest" description="Disordered" evidence="3">
    <location>
        <begin position="107"/>
        <end position="133"/>
    </location>
</feature>
<evidence type="ECO:0000256" key="1">
    <source>
        <dbReference type="ARBA" id="ARBA00004370"/>
    </source>
</evidence>
<dbReference type="Proteomes" id="UP000494119">
    <property type="component" value="Unassembled WGS sequence"/>
</dbReference>
<accession>A0A6J5FUK3</accession>
<evidence type="ECO:0000256" key="4">
    <source>
        <dbReference type="SAM" id="SignalP"/>
    </source>
</evidence>
<keyword evidence="2" id="KW-0472">Membrane</keyword>
<evidence type="ECO:0000256" key="2">
    <source>
        <dbReference type="ARBA" id="ARBA00023136"/>
    </source>
</evidence>
<evidence type="ECO:0000313" key="7">
    <source>
        <dbReference type="Proteomes" id="UP000494119"/>
    </source>
</evidence>
<gene>
    <name evidence="6" type="ORF">LMG28688_02531</name>
</gene>
<evidence type="ECO:0000313" key="6">
    <source>
        <dbReference type="EMBL" id="CAB3787745.1"/>
    </source>
</evidence>
<comment type="subcellular location">
    <subcellularLocation>
        <location evidence="1">Membrane</location>
    </subcellularLocation>
</comment>
<organism evidence="6 7">
    <name type="scientific">Paraburkholderia caffeinitolerans</name>
    <dbReference type="NCBI Taxonomy" id="1723730"/>
    <lineage>
        <taxon>Bacteria</taxon>
        <taxon>Pseudomonadati</taxon>
        <taxon>Pseudomonadota</taxon>
        <taxon>Betaproteobacteria</taxon>
        <taxon>Burkholderiales</taxon>
        <taxon>Burkholderiaceae</taxon>
        <taxon>Paraburkholderia</taxon>
    </lineage>
</organism>
<reference evidence="6 7" key="1">
    <citation type="submission" date="2020-04" db="EMBL/GenBank/DDBJ databases">
        <authorList>
            <person name="De Canck E."/>
        </authorList>
    </citation>
    <scope>NUCLEOTIDE SEQUENCE [LARGE SCALE GENOMIC DNA]</scope>
    <source>
        <strain evidence="6 7">LMG 28688</strain>
    </source>
</reference>